<evidence type="ECO:0000256" key="2">
    <source>
        <dbReference type="ARBA" id="ARBA00022691"/>
    </source>
</evidence>
<keyword evidence="4" id="KW-0408">Iron</keyword>
<evidence type="ECO:0000259" key="6">
    <source>
        <dbReference type="PROSITE" id="PS51332"/>
    </source>
</evidence>
<dbReference type="SFLD" id="SFLDG01082">
    <property type="entry name" value="B12-binding_domain_containing"/>
    <property type="match status" value="1"/>
</dbReference>
<evidence type="ECO:0000313" key="9">
    <source>
        <dbReference type="Proteomes" id="UP000589516"/>
    </source>
</evidence>
<dbReference type="InterPro" id="IPR051198">
    <property type="entry name" value="BchE-like"/>
</dbReference>
<feature type="domain" description="Radical SAM core" evidence="7">
    <location>
        <begin position="160"/>
        <end position="384"/>
    </location>
</feature>
<dbReference type="Proteomes" id="UP000589516">
    <property type="component" value="Unassembled WGS sequence"/>
</dbReference>
<name>A0A7C7ZDF5_9ARCH</name>
<gene>
    <name evidence="8" type="ORF">EYQ16_03010</name>
</gene>
<dbReference type="InterPro" id="IPR006638">
    <property type="entry name" value="Elp3/MiaA/NifB-like_rSAM"/>
</dbReference>
<dbReference type="PANTHER" id="PTHR43409:SF7">
    <property type="entry name" value="BLL1977 PROTEIN"/>
    <property type="match status" value="1"/>
</dbReference>
<dbReference type="InterPro" id="IPR007197">
    <property type="entry name" value="rSAM"/>
</dbReference>
<keyword evidence="3" id="KW-0479">Metal-binding</keyword>
<dbReference type="Pfam" id="PF04055">
    <property type="entry name" value="Radical_SAM"/>
    <property type="match status" value="1"/>
</dbReference>
<dbReference type="NCBIfam" id="NF040546">
    <property type="entry name" value="rSAM_CUAEP"/>
    <property type="match status" value="1"/>
</dbReference>
<dbReference type="SUPFAM" id="SSF102114">
    <property type="entry name" value="Radical SAM enzymes"/>
    <property type="match status" value="1"/>
</dbReference>
<comment type="cofactor">
    <cofactor evidence="1">
        <name>[4Fe-4S] cluster</name>
        <dbReference type="ChEBI" id="CHEBI:49883"/>
    </cofactor>
</comment>
<comment type="caution">
    <text evidence="8">The sequence shown here is derived from an EMBL/GenBank/DDBJ whole genome shotgun (WGS) entry which is preliminary data.</text>
</comment>
<evidence type="ECO:0000256" key="1">
    <source>
        <dbReference type="ARBA" id="ARBA00001966"/>
    </source>
</evidence>
<dbReference type="GO" id="GO:0005829">
    <property type="term" value="C:cytosol"/>
    <property type="evidence" value="ECO:0007669"/>
    <property type="project" value="TreeGrafter"/>
</dbReference>
<feature type="domain" description="B12-binding" evidence="6">
    <location>
        <begin position="2"/>
        <end position="129"/>
    </location>
</feature>
<dbReference type="GO" id="GO:0031419">
    <property type="term" value="F:cobalamin binding"/>
    <property type="evidence" value="ECO:0007669"/>
    <property type="project" value="InterPro"/>
</dbReference>
<sequence>MHGNILLLSCYELGHAPAGITWPAAFLRRAGFSPQVIDLATCELDEGAVREAQLVAISVPMHTALRLAVPVARRVRELNAAAHICFHGLYAQLNREWLLENVADSCLGGESEQALVALCEALARGESAPMPAAPLLARPDYPIPDGSGLAGGYAELLDNGHSVQAGFAEATRGCKYTCRHCPVTPVYNGRFFVVPVENVLQQVRKQVAGGARHITFGDPDFLNGPRHALRVAEALHAEFPQLTFDITAKVEHLLDHADLLPQLAECGCLFIVTAVESLSDHVLEILDKGHTRSDVERALAVTRAAGIAMRPSLVAFTPWTTLDDYLELFEFAAPNALVGAIEPVQFTIRLLLPPGSALLDHPEMTPHLRGLREEDFGHRWEHPDPRMDALHCEAVAVAEEGGDDATLFHALWSVARSAAGQPPPPMVVATPGPRLSESWYCCAEPSPGLLKLGEASA</sequence>
<evidence type="ECO:0000256" key="3">
    <source>
        <dbReference type="ARBA" id="ARBA00022723"/>
    </source>
</evidence>
<accession>A0A7C7ZDF5</accession>
<evidence type="ECO:0000259" key="7">
    <source>
        <dbReference type="PROSITE" id="PS51918"/>
    </source>
</evidence>
<evidence type="ECO:0000256" key="5">
    <source>
        <dbReference type="ARBA" id="ARBA00023014"/>
    </source>
</evidence>
<organism evidence="8 9">
    <name type="scientific">Marine Group III euryarchaeote</name>
    <dbReference type="NCBI Taxonomy" id="2173149"/>
    <lineage>
        <taxon>Archaea</taxon>
        <taxon>Methanobacteriati</taxon>
        <taxon>Thermoplasmatota</taxon>
        <taxon>Thermoplasmata</taxon>
        <taxon>Candidatus Thermoprofundales</taxon>
    </lineage>
</organism>
<dbReference type="GO" id="GO:0046872">
    <property type="term" value="F:metal ion binding"/>
    <property type="evidence" value="ECO:0007669"/>
    <property type="project" value="UniProtKB-KW"/>
</dbReference>
<dbReference type="SFLD" id="SFLDS00029">
    <property type="entry name" value="Radical_SAM"/>
    <property type="match status" value="1"/>
</dbReference>
<dbReference type="Gene3D" id="3.40.50.280">
    <property type="entry name" value="Cobalamin-binding domain"/>
    <property type="match status" value="1"/>
</dbReference>
<dbReference type="PROSITE" id="PS51918">
    <property type="entry name" value="RADICAL_SAM"/>
    <property type="match status" value="1"/>
</dbReference>
<proteinExistence type="predicted"/>
<dbReference type="CDD" id="cd01335">
    <property type="entry name" value="Radical_SAM"/>
    <property type="match status" value="1"/>
</dbReference>
<dbReference type="InterPro" id="IPR023404">
    <property type="entry name" value="rSAM_horseshoe"/>
</dbReference>
<keyword evidence="2" id="KW-0949">S-adenosyl-L-methionine</keyword>
<dbReference type="PANTHER" id="PTHR43409">
    <property type="entry name" value="ANAEROBIC MAGNESIUM-PROTOPORPHYRIN IX MONOMETHYL ESTER CYCLASE-RELATED"/>
    <property type="match status" value="1"/>
</dbReference>
<dbReference type="InterPro" id="IPR058240">
    <property type="entry name" value="rSAM_sf"/>
</dbReference>
<evidence type="ECO:0000256" key="4">
    <source>
        <dbReference type="ARBA" id="ARBA00023004"/>
    </source>
</evidence>
<dbReference type="PROSITE" id="PS51332">
    <property type="entry name" value="B12_BINDING"/>
    <property type="match status" value="1"/>
</dbReference>
<protein>
    <submittedName>
        <fullName evidence="8">Radical SAM protein</fullName>
    </submittedName>
</protein>
<dbReference type="InterPro" id="IPR006158">
    <property type="entry name" value="Cobalamin-bd"/>
</dbReference>
<dbReference type="AlphaFoldDB" id="A0A7C7ZDF5"/>
<dbReference type="GO" id="GO:0051536">
    <property type="term" value="F:iron-sulfur cluster binding"/>
    <property type="evidence" value="ECO:0007669"/>
    <property type="project" value="UniProtKB-KW"/>
</dbReference>
<dbReference type="Gene3D" id="3.80.30.20">
    <property type="entry name" value="tm_1862 like domain"/>
    <property type="match status" value="1"/>
</dbReference>
<keyword evidence="5" id="KW-0411">Iron-sulfur</keyword>
<reference evidence="9" key="1">
    <citation type="journal article" date="2019" name="bioRxiv">
        <title>Genome diversification in globally distributed novel marine Proteobacteria is linked to environmental adaptation.</title>
        <authorList>
            <person name="Zhou Z."/>
            <person name="Tran P.Q."/>
            <person name="Kieft K."/>
            <person name="Anantharaman K."/>
        </authorList>
    </citation>
    <scope>NUCLEOTIDE SEQUENCE [LARGE SCALE GENOMIC DNA]</scope>
</reference>
<evidence type="ECO:0000313" key="8">
    <source>
        <dbReference type="EMBL" id="HIG63474.1"/>
    </source>
</evidence>
<dbReference type="GO" id="GO:0003824">
    <property type="term" value="F:catalytic activity"/>
    <property type="evidence" value="ECO:0007669"/>
    <property type="project" value="InterPro"/>
</dbReference>
<dbReference type="SMART" id="SM00729">
    <property type="entry name" value="Elp3"/>
    <property type="match status" value="1"/>
</dbReference>
<dbReference type="InterPro" id="IPR054699">
    <property type="entry name" value="rSAM_CUAEP"/>
</dbReference>
<dbReference type="EMBL" id="DUAV01000022">
    <property type="protein sequence ID" value="HIG63474.1"/>
    <property type="molecule type" value="Genomic_DNA"/>
</dbReference>